<name>A0A8S1IZP8_9CHLO</name>
<feature type="non-terminal residue" evidence="1">
    <location>
        <position position="1"/>
    </location>
</feature>
<dbReference type="Proteomes" id="UP000708148">
    <property type="component" value="Unassembled WGS sequence"/>
</dbReference>
<accession>A0A8S1IZP8</accession>
<gene>
    <name evidence="1" type="ORF">OSTQU699_LOCUS4619</name>
</gene>
<protein>
    <submittedName>
        <fullName evidence="1">Uncharacterized protein</fullName>
    </submittedName>
</protein>
<evidence type="ECO:0000313" key="1">
    <source>
        <dbReference type="EMBL" id="CAD7699260.1"/>
    </source>
</evidence>
<proteinExistence type="predicted"/>
<keyword evidence="2" id="KW-1185">Reference proteome</keyword>
<evidence type="ECO:0000313" key="2">
    <source>
        <dbReference type="Proteomes" id="UP000708148"/>
    </source>
</evidence>
<dbReference type="EMBL" id="CAJHUC010000983">
    <property type="protein sequence ID" value="CAD7699260.1"/>
    <property type="molecule type" value="Genomic_DNA"/>
</dbReference>
<dbReference type="PANTHER" id="PTHR21481">
    <property type="entry name" value="PROTEIN CLEC16A"/>
    <property type="match status" value="1"/>
</dbReference>
<dbReference type="GO" id="GO:0005794">
    <property type="term" value="C:Golgi apparatus"/>
    <property type="evidence" value="ECO:0007669"/>
    <property type="project" value="TreeGrafter"/>
</dbReference>
<dbReference type="AlphaFoldDB" id="A0A8S1IZP8"/>
<dbReference type="OrthoDB" id="294052at2759"/>
<sequence>TRTLVDELLEAVVGTVFVDRSEEDPAPPEDPTVGGECGTEMIGALCRLLLLPTLPATSICHAAWLLDQLLPTSSGSSGLAARMDAGQVESIQGALQSARLGLVDELRGMWCDALLPLVHLEWPKARQVVLQPALDSTGNAMLAWLHAQQSYEAGKVLAARKGAVSHQLPGHRSLSLSAQAAVHVHHKVKRLVAMMQVHELLSKSDIPEACALPAIPNTDIATVEVKESSEVDLAKTTNIRCTVSFAKGQERSVYFTVYGCPTPSVGSGDKLSPQDMAGIAKSMPVVILAAPSETRLNAGTVLSVAPLLGTDPVVDGSHPRWLHLHVRPPVRRFLRAIKSSEQGNKPLTSSWQQLVDGHWVLSFPDEEAAVNAKALVQEHAAKITAMYCDVLSPLLSPAAGAPS</sequence>
<dbReference type="GO" id="GO:0007034">
    <property type="term" value="P:vacuolar transport"/>
    <property type="evidence" value="ECO:0007669"/>
    <property type="project" value="TreeGrafter"/>
</dbReference>
<organism evidence="1 2">
    <name type="scientific">Ostreobium quekettii</name>
    <dbReference type="NCBI Taxonomy" id="121088"/>
    <lineage>
        <taxon>Eukaryota</taxon>
        <taxon>Viridiplantae</taxon>
        <taxon>Chlorophyta</taxon>
        <taxon>core chlorophytes</taxon>
        <taxon>Ulvophyceae</taxon>
        <taxon>TCBD clade</taxon>
        <taxon>Bryopsidales</taxon>
        <taxon>Ostreobineae</taxon>
        <taxon>Ostreobiaceae</taxon>
        <taxon>Ostreobium</taxon>
    </lineage>
</organism>
<dbReference type="GO" id="GO:1901096">
    <property type="term" value="P:regulation of autophagosome maturation"/>
    <property type="evidence" value="ECO:0007669"/>
    <property type="project" value="TreeGrafter"/>
</dbReference>
<dbReference type="InterPro" id="IPR039272">
    <property type="entry name" value="CLEC16A/TT9"/>
</dbReference>
<comment type="caution">
    <text evidence="1">The sequence shown here is derived from an EMBL/GenBank/DDBJ whole genome shotgun (WGS) entry which is preliminary data.</text>
</comment>
<dbReference type="GO" id="GO:0016197">
    <property type="term" value="P:endosomal transport"/>
    <property type="evidence" value="ECO:0007669"/>
    <property type="project" value="TreeGrafter"/>
</dbReference>
<dbReference type="PANTHER" id="PTHR21481:SF0">
    <property type="entry name" value="PROTEIN CLEC16A"/>
    <property type="match status" value="1"/>
</dbReference>
<dbReference type="GO" id="GO:0005770">
    <property type="term" value="C:late endosome"/>
    <property type="evidence" value="ECO:0007669"/>
    <property type="project" value="TreeGrafter"/>
</dbReference>
<reference evidence="1" key="1">
    <citation type="submission" date="2020-12" db="EMBL/GenBank/DDBJ databases">
        <authorList>
            <person name="Iha C."/>
        </authorList>
    </citation>
    <scope>NUCLEOTIDE SEQUENCE</scope>
</reference>